<name>A0A6C0KXV5_9ZZZZ</name>
<organism evidence="2">
    <name type="scientific">viral metagenome</name>
    <dbReference type="NCBI Taxonomy" id="1070528"/>
    <lineage>
        <taxon>unclassified sequences</taxon>
        <taxon>metagenomes</taxon>
        <taxon>organismal metagenomes</taxon>
    </lineage>
</organism>
<proteinExistence type="predicted"/>
<feature type="region of interest" description="Disordered" evidence="1">
    <location>
        <begin position="1"/>
        <end position="21"/>
    </location>
</feature>
<reference evidence="2" key="1">
    <citation type="journal article" date="2020" name="Nature">
        <title>Giant virus diversity and host interactions through global metagenomics.</title>
        <authorList>
            <person name="Schulz F."/>
            <person name="Roux S."/>
            <person name="Paez-Espino D."/>
            <person name="Jungbluth S."/>
            <person name="Walsh D.A."/>
            <person name="Denef V.J."/>
            <person name="McMahon K.D."/>
            <person name="Konstantinidis K.T."/>
            <person name="Eloe-Fadrosh E.A."/>
            <person name="Kyrpides N.C."/>
            <person name="Woyke T."/>
        </authorList>
    </citation>
    <scope>NUCLEOTIDE SEQUENCE</scope>
    <source>
        <strain evidence="2">GVMAG-S-3300013286-35</strain>
    </source>
</reference>
<dbReference type="EMBL" id="MN740995">
    <property type="protein sequence ID" value="QHU22083.1"/>
    <property type="molecule type" value="Genomic_DNA"/>
</dbReference>
<sequence length="75" mass="8793">MLFNNRKTKKRSHLHYGTAKKARQTIKYLKTRPRGEQIQGAQSMFFRAKYHAHQTPDMRAAAQVYAKFLKSVPKT</sequence>
<dbReference type="AlphaFoldDB" id="A0A6C0KXV5"/>
<accession>A0A6C0KXV5</accession>
<evidence type="ECO:0000313" key="2">
    <source>
        <dbReference type="EMBL" id="QHU22083.1"/>
    </source>
</evidence>
<protein>
    <submittedName>
        <fullName evidence="2">Uncharacterized protein</fullName>
    </submittedName>
</protein>
<evidence type="ECO:0000256" key="1">
    <source>
        <dbReference type="SAM" id="MobiDB-lite"/>
    </source>
</evidence>